<dbReference type="Gene3D" id="2.70.70.10">
    <property type="entry name" value="Glucose Permease (Domain IIA)"/>
    <property type="match status" value="1"/>
</dbReference>
<gene>
    <name evidence="2" type="ORF">F1003_15335</name>
</gene>
<proteinExistence type="predicted"/>
<dbReference type="InterPro" id="IPR050570">
    <property type="entry name" value="Cell_wall_metabolism_enzyme"/>
</dbReference>
<dbReference type="RefSeq" id="WP_155090318.1">
    <property type="nucleotide sequence ID" value="NZ_WJYA01000010.1"/>
</dbReference>
<reference evidence="2 3" key="1">
    <citation type="submission" date="2019-11" db="EMBL/GenBank/DDBJ databases">
        <title>Winogradskyella ouciana sp. nov., isolated from the hadal seawater of the Mariana Trench.</title>
        <authorList>
            <person name="Liu R."/>
        </authorList>
    </citation>
    <scope>NUCLEOTIDE SEQUENCE [LARGE SCALE GENOMIC DNA]</scope>
    <source>
        <strain evidence="2 3">ZXX205</strain>
    </source>
</reference>
<name>A0A7K1GIY3_9FLAO</name>
<dbReference type="Pfam" id="PF01551">
    <property type="entry name" value="Peptidase_M23"/>
    <property type="match status" value="1"/>
</dbReference>
<dbReference type="EMBL" id="WJYA01000010">
    <property type="protein sequence ID" value="MTE28309.1"/>
    <property type="molecule type" value="Genomic_DNA"/>
</dbReference>
<evidence type="ECO:0000259" key="1">
    <source>
        <dbReference type="Pfam" id="PF01551"/>
    </source>
</evidence>
<dbReference type="PANTHER" id="PTHR21666">
    <property type="entry name" value="PEPTIDASE-RELATED"/>
    <property type="match status" value="1"/>
</dbReference>
<dbReference type="InterPro" id="IPR011055">
    <property type="entry name" value="Dup_hybrid_motif"/>
</dbReference>
<evidence type="ECO:0000313" key="2">
    <source>
        <dbReference type="EMBL" id="MTE28309.1"/>
    </source>
</evidence>
<feature type="domain" description="M23ase beta-sheet core" evidence="1">
    <location>
        <begin position="143"/>
        <end position="243"/>
    </location>
</feature>
<dbReference type="GO" id="GO:0004222">
    <property type="term" value="F:metalloendopeptidase activity"/>
    <property type="evidence" value="ECO:0007669"/>
    <property type="project" value="TreeGrafter"/>
</dbReference>
<accession>A0A7K1GIY3</accession>
<dbReference type="AlphaFoldDB" id="A0A7K1GIY3"/>
<dbReference type="InterPro" id="IPR016047">
    <property type="entry name" value="M23ase_b-sheet_dom"/>
</dbReference>
<organism evidence="2 3">
    <name type="scientific">Winogradskyella ouciana</name>
    <dbReference type="NCBI Taxonomy" id="2608631"/>
    <lineage>
        <taxon>Bacteria</taxon>
        <taxon>Pseudomonadati</taxon>
        <taxon>Bacteroidota</taxon>
        <taxon>Flavobacteriia</taxon>
        <taxon>Flavobacteriales</taxon>
        <taxon>Flavobacteriaceae</taxon>
        <taxon>Winogradskyella</taxon>
    </lineage>
</organism>
<comment type="caution">
    <text evidence="2">The sequence shown here is derived from an EMBL/GenBank/DDBJ whole genome shotgun (WGS) entry which is preliminary data.</text>
</comment>
<dbReference type="CDD" id="cd12797">
    <property type="entry name" value="M23_peptidase"/>
    <property type="match status" value="1"/>
</dbReference>
<protein>
    <submittedName>
        <fullName evidence="2">Peptidoglycan DD-metalloendopeptidase family protein</fullName>
    </submittedName>
</protein>
<dbReference type="Proteomes" id="UP000447545">
    <property type="component" value="Unassembled WGS sequence"/>
</dbReference>
<sequence>MKKLLLLLITFTSIQQFYGQSLKSYKHIENDTVYLDFINPFYAPMEVKLLPLDSTKGFIKVNPYSFLKYKDTLKKAVAIPIARLADTSKIHIQSYLKFKANFGDSKSDADNNHAYLLPYPKGKRYKIIQSFGGKFSHNDPHSKYAIDFGTKVGDTITAVRSGKVFFIKEDSKEHCRTRKCINTANKLYILHDDGSMAHYVHLDCEGALVDVGDIVKAGQPIAISGMTCFTTIPHLHLVLYKSGGLSIPFYFKGQKRKKLKQGRFYKRKL</sequence>
<evidence type="ECO:0000313" key="3">
    <source>
        <dbReference type="Proteomes" id="UP000447545"/>
    </source>
</evidence>
<keyword evidence="3" id="KW-1185">Reference proteome</keyword>
<dbReference type="PANTHER" id="PTHR21666:SF294">
    <property type="entry name" value="PEPTIDASE M23"/>
    <property type="match status" value="1"/>
</dbReference>
<dbReference type="SUPFAM" id="SSF51261">
    <property type="entry name" value="Duplicated hybrid motif"/>
    <property type="match status" value="1"/>
</dbReference>